<dbReference type="InterPro" id="IPR027417">
    <property type="entry name" value="P-loop_NTPase"/>
</dbReference>
<organism evidence="1 2">
    <name type="scientific">Candidatus Magnetoglobus multicellularis str. Araruama</name>
    <dbReference type="NCBI Taxonomy" id="890399"/>
    <lineage>
        <taxon>Bacteria</taxon>
        <taxon>Pseudomonadati</taxon>
        <taxon>Thermodesulfobacteriota</taxon>
        <taxon>Desulfobacteria</taxon>
        <taxon>Desulfobacterales</taxon>
        <taxon>Desulfobacteraceae</taxon>
        <taxon>Candidatus Magnetoglobus</taxon>
    </lineage>
</organism>
<proteinExistence type="predicted"/>
<accession>A0A1V1NY92</accession>
<gene>
    <name evidence="1" type="ORF">OMM_11503</name>
</gene>
<evidence type="ECO:0000313" key="1">
    <source>
        <dbReference type="EMBL" id="ETR67521.1"/>
    </source>
</evidence>
<evidence type="ECO:0000313" key="2">
    <source>
        <dbReference type="Proteomes" id="UP000189670"/>
    </source>
</evidence>
<comment type="caution">
    <text evidence="1">The sequence shown here is derived from an EMBL/GenBank/DDBJ whole genome shotgun (WGS) entry which is preliminary data.</text>
</comment>
<dbReference type="EMBL" id="ATBP01001339">
    <property type="protein sequence ID" value="ETR67521.1"/>
    <property type="molecule type" value="Genomic_DNA"/>
</dbReference>
<dbReference type="Gene3D" id="3.40.50.300">
    <property type="entry name" value="P-loop containing nucleotide triphosphate hydrolases"/>
    <property type="match status" value="1"/>
</dbReference>
<reference evidence="2" key="1">
    <citation type="submission" date="2012-11" db="EMBL/GenBank/DDBJ databases">
        <authorList>
            <person name="Lucero-Rivera Y.E."/>
            <person name="Tovar-Ramirez D."/>
        </authorList>
    </citation>
    <scope>NUCLEOTIDE SEQUENCE [LARGE SCALE GENOMIC DNA]</scope>
    <source>
        <strain evidence="2">Araruama</strain>
    </source>
</reference>
<name>A0A1V1NY92_9BACT</name>
<protein>
    <submittedName>
        <fullName evidence="1">Uncharacterized protein</fullName>
    </submittedName>
</protein>
<dbReference type="Proteomes" id="UP000189670">
    <property type="component" value="Unassembled WGS sequence"/>
</dbReference>
<feature type="non-terminal residue" evidence="1">
    <location>
        <position position="1"/>
    </location>
</feature>
<sequence>ARNPEKYSKKTWDFIGLPGNYDVRDQTKWCNAEGQLWKSNSSFQSSSDTSAFDVELSINRWKTNLNLEEIALTELVCGKLMKNFGYELVQPQYNIDNIYQLLKNDKSILKYFNNWTKTGEGIEEFPTDPLKKNNWRDATNLKYDNYGV</sequence>
<dbReference type="SUPFAM" id="SSF52540">
    <property type="entry name" value="P-loop containing nucleoside triphosphate hydrolases"/>
    <property type="match status" value="1"/>
</dbReference>
<dbReference type="AlphaFoldDB" id="A0A1V1NY92"/>